<evidence type="ECO:0000313" key="1">
    <source>
        <dbReference type="EMBL" id="KAF7770937.1"/>
    </source>
</evidence>
<gene>
    <name evidence="1" type="ORF">Agabi119p4_6911</name>
</gene>
<dbReference type="AlphaFoldDB" id="A0A8H7F0G2"/>
<reference evidence="1 2" key="1">
    <citation type="journal article" name="Sci. Rep.">
        <title>Telomere-to-telomere assembled and centromere annotated genomes of the two main subspecies of the button mushroom Agaricus bisporus reveal especially polymorphic chromosome ends.</title>
        <authorList>
            <person name="Sonnenberg A.S.M."/>
            <person name="Sedaghat-Telgerd N."/>
            <person name="Lavrijssen B."/>
            <person name="Ohm R.A."/>
            <person name="Hendrickx P.M."/>
            <person name="Scholtmeijer K."/>
            <person name="Baars J.J.P."/>
            <person name="van Peer A."/>
        </authorList>
    </citation>
    <scope>NUCLEOTIDE SEQUENCE [LARGE SCALE GENOMIC DNA]</scope>
    <source>
        <strain evidence="1 2">H119_p4</strain>
    </source>
</reference>
<dbReference type="Proteomes" id="UP000629468">
    <property type="component" value="Unassembled WGS sequence"/>
</dbReference>
<proteinExistence type="predicted"/>
<evidence type="ECO:0000313" key="2">
    <source>
        <dbReference type="Proteomes" id="UP000629468"/>
    </source>
</evidence>
<accession>A0A8H7F0G2</accession>
<dbReference type="EMBL" id="JABXXO010000009">
    <property type="protein sequence ID" value="KAF7770937.1"/>
    <property type="molecule type" value="Genomic_DNA"/>
</dbReference>
<comment type="caution">
    <text evidence="1">The sequence shown here is derived from an EMBL/GenBank/DDBJ whole genome shotgun (WGS) entry which is preliminary data.</text>
</comment>
<name>A0A8H7F0G2_AGABI</name>
<protein>
    <submittedName>
        <fullName evidence="1">Uncharacterized protein</fullName>
    </submittedName>
</protein>
<organism evidence="1 2">
    <name type="scientific">Agaricus bisporus var. burnettii</name>
    <dbReference type="NCBI Taxonomy" id="192524"/>
    <lineage>
        <taxon>Eukaryota</taxon>
        <taxon>Fungi</taxon>
        <taxon>Dikarya</taxon>
        <taxon>Basidiomycota</taxon>
        <taxon>Agaricomycotina</taxon>
        <taxon>Agaricomycetes</taxon>
        <taxon>Agaricomycetidae</taxon>
        <taxon>Agaricales</taxon>
        <taxon>Agaricineae</taxon>
        <taxon>Agaricaceae</taxon>
        <taxon>Agaricus</taxon>
    </lineage>
</organism>
<sequence length="85" mass="10317">MWFLNYISRNQIFHVLDLHTYILSLYADKYPSDMEWERQGMYVSRMDLVCTQYMRSLCRPGETKNLIFSNHSFAAKFHSACLYRY</sequence>